<dbReference type="SUPFAM" id="SSF143503">
    <property type="entry name" value="PUG domain-like"/>
    <property type="match status" value="1"/>
</dbReference>
<name>A0A086KI72_TOXGO</name>
<comment type="caution">
    <text evidence="2">The sequence shown here is derived from an EMBL/GenBank/DDBJ whole genome shotgun (WGS) entry which is preliminary data.</text>
</comment>
<feature type="region of interest" description="Disordered" evidence="1">
    <location>
        <begin position="204"/>
        <end position="290"/>
    </location>
</feature>
<dbReference type="OrthoDB" id="331702at2759"/>
<feature type="compositionally biased region" description="Basic and acidic residues" evidence="1">
    <location>
        <begin position="253"/>
        <end position="273"/>
    </location>
</feature>
<dbReference type="InterPro" id="IPR036339">
    <property type="entry name" value="PUB-like_dom_sf"/>
</dbReference>
<dbReference type="Gene3D" id="1.20.58.2190">
    <property type="match status" value="1"/>
</dbReference>
<sequence>MEEALREMAHSRLPKADQIQALNLLIKIVNNVLSPPGSANPEELERFRCINSGSTALQQRLLRHGPVYENLLLALGFYRTTEPPVSRPLPQPNQEYFFLPEHADRAQLLADLELLRATVASLETEGDDRMPAAERLTSGGSTGAPRKVTTTSRAIRDSSGAAHARNQEELRQLREEQRARFEQRSETQATGGITGWLSASLAPSASVSAAQPAQPRHPEPADVPTPGGSRREGSGGNAASRFFKSLFGGRSGSRSEEGHERGGANRRDRDSRGPRMKTIKDLPPAPQRRG</sequence>
<dbReference type="CDD" id="cd09212">
    <property type="entry name" value="PUB"/>
    <property type="match status" value="1"/>
</dbReference>
<evidence type="ECO:0000313" key="3">
    <source>
        <dbReference type="Proteomes" id="UP000028837"/>
    </source>
</evidence>
<dbReference type="EMBL" id="AHZU02000456">
    <property type="protein sequence ID" value="KFG44090.1"/>
    <property type="molecule type" value="Genomic_DNA"/>
</dbReference>
<dbReference type="VEuPathDB" id="ToxoDB:TGDOM2_312640"/>
<reference evidence="2 3" key="1">
    <citation type="submission" date="2014-02" db="EMBL/GenBank/DDBJ databases">
        <authorList>
            <person name="Sibley D."/>
            <person name="Venepally P."/>
            <person name="Karamycheva S."/>
            <person name="Hadjithomas M."/>
            <person name="Khan A."/>
            <person name="Brunk B."/>
            <person name="Roos D."/>
            <person name="Caler E."/>
            <person name="Lorenzi H."/>
        </authorList>
    </citation>
    <scope>NUCLEOTIDE SEQUENCE [LARGE SCALE GENOMIC DNA]</scope>
    <source>
        <strain evidence="2 3">GAB2-2007-GAL-DOM2</strain>
    </source>
</reference>
<organism evidence="2 3">
    <name type="scientific">Toxoplasma gondii GAB2-2007-GAL-DOM2</name>
    <dbReference type="NCBI Taxonomy" id="1130820"/>
    <lineage>
        <taxon>Eukaryota</taxon>
        <taxon>Sar</taxon>
        <taxon>Alveolata</taxon>
        <taxon>Apicomplexa</taxon>
        <taxon>Conoidasida</taxon>
        <taxon>Coccidia</taxon>
        <taxon>Eucoccidiorida</taxon>
        <taxon>Eimeriorina</taxon>
        <taxon>Sarcocystidae</taxon>
        <taxon>Toxoplasma</taxon>
    </lineage>
</organism>
<feature type="region of interest" description="Disordered" evidence="1">
    <location>
        <begin position="125"/>
        <end position="192"/>
    </location>
</feature>
<evidence type="ECO:0000256" key="1">
    <source>
        <dbReference type="SAM" id="MobiDB-lite"/>
    </source>
</evidence>
<proteinExistence type="predicted"/>
<protein>
    <submittedName>
        <fullName evidence="2">PUB domain protein</fullName>
    </submittedName>
</protein>
<accession>A0A086KI72</accession>
<feature type="compositionally biased region" description="Basic and acidic residues" evidence="1">
    <location>
        <begin position="165"/>
        <end position="185"/>
    </location>
</feature>
<evidence type="ECO:0000313" key="2">
    <source>
        <dbReference type="EMBL" id="KFG44090.1"/>
    </source>
</evidence>
<feature type="compositionally biased region" description="Low complexity" evidence="1">
    <location>
        <begin position="204"/>
        <end position="214"/>
    </location>
</feature>
<gene>
    <name evidence="2" type="ORF">TGDOM2_312640</name>
</gene>
<dbReference type="Proteomes" id="UP000028837">
    <property type="component" value="Unassembled WGS sequence"/>
</dbReference>
<dbReference type="AlphaFoldDB" id="A0A086KI72"/>